<dbReference type="AlphaFoldDB" id="A0A3G8FVK5"/>
<dbReference type="EMBL" id="MK226193">
    <property type="protein sequence ID" value="AZF98843.1"/>
    <property type="molecule type" value="Genomic_DNA"/>
</dbReference>
<evidence type="ECO:0000313" key="1">
    <source>
        <dbReference type="EMBL" id="AZF98843.1"/>
    </source>
</evidence>
<protein>
    <submittedName>
        <fullName evidence="1">Uncharacterized protein</fullName>
    </submittedName>
</protein>
<proteinExistence type="predicted"/>
<name>A0A3G8FVK5_9HYPH</name>
<accession>A0A3G8FVK5</accession>
<organism evidence="1">
    <name type="scientific">Mesorhizobium ciceri</name>
    <dbReference type="NCBI Taxonomy" id="39645"/>
    <lineage>
        <taxon>Bacteria</taxon>
        <taxon>Pseudomonadati</taxon>
        <taxon>Pseudomonadota</taxon>
        <taxon>Alphaproteobacteria</taxon>
        <taxon>Hyphomicrobiales</taxon>
        <taxon>Phyllobacteriaceae</taxon>
        <taxon>Mesorhizobium</taxon>
    </lineage>
</organism>
<sequence>MAIALNFVAERPDHLAMTEVAALAHIDVAPDKFERRIGAHAFHLLDRIVEIEERRDLDDAADRHHEQRANEKKRGVLLDDCVFVHQAHYLAPDRAGRMATGLGIGSSSRWWPRMVLVMFQAMIRAPERYMAPPMARMT</sequence>
<reference evidence="1" key="1">
    <citation type="submission" date="2018-11" db="EMBL/GenBank/DDBJ databases">
        <authorList>
            <person name="Alexandre A."/>
            <person name="Young P."/>
            <person name="Oliveira S."/>
        </authorList>
    </citation>
    <scope>NUCLEOTIDE SEQUENCE</scope>
    <source>
        <strain evidence="1">LMS-1</strain>
    </source>
</reference>